<protein>
    <submittedName>
        <fullName evidence="2">DUF885 domain-containing protein</fullName>
    </submittedName>
</protein>
<evidence type="ECO:0000313" key="3">
    <source>
        <dbReference type="Proteomes" id="UP000261032"/>
    </source>
</evidence>
<organism evidence="2 3">
    <name type="scientific">Thomasclavelia ramosa</name>
    <dbReference type="NCBI Taxonomy" id="1547"/>
    <lineage>
        <taxon>Bacteria</taxon>
        <taxon>Bacillati</taxon>
        <taxon>Bacillota</taxon>
        <taxon>Erysipelotrichia</taxon>
        <taxon>Erysipelotrichales</taxon>
        <taxon>Coprobacillaceae</taxon>
        <taxon>Thomasclavelia</taxon>
    </lineage>
</organism>
<gene>
    <name evidence="2" type="ORF">DXB93_05585</name>
</gene>
<reference evidence="2 3" key="1">
    <citation type="submission" date="2018-08" db="EMBL/GenBank/DDBJ databases">
        <title>A genome reference for cultivated species of the human gut microbiota.</title>
        <authorList>
            <person name="Zou Y."/>
            <person name="Xue W."/>
            <person name="Luo G."/>
        </authorList>
    </citation>
    <scope>NUCLEOTIDE SEQUENCE [LARGE SCALE GENOMIC DNA]</scope>
    <source>
        <strain evidence="2 3">OM06-4</strain>
    </source>
</reference>
<evidence type="ECO:0000256" key="1">
    <source>
        <dbReference type="SAM" id="SignalP"/>
    </source>
</evidence>
<accession>A0A3E3EEK3</accession>
<dbReference type="PANTHER" id="PTHR33361:SF2">
    <property type="entry name" value="DUF885 DOMAIN-CONTAINING PROTEIN"/>
    <property type="match status" value="1"/>
</dbReference>
<proteinExistence type="predicted"/>
<name>A0A3E3EEK3_9FIRM</name>
<dbReference type="PROSITE" id="PS51257">
    <property type="entry name" value="PROKAR_LIPOPROTEIN"/>
    <property type="match status" value="1"/>
</dbReference>
<dbReference type="Pfam" id="PF05960">
    <property type="entry name" value="DUF885"/>
    <property type="match status" value="1"/>
</dbReference>
<dbReference type="AlphaFoldDB" id="A0A3E3EEK3"/>
<dbReference type="EMBL" id="QUSL01000006">
    <property type="protein sequence ID" value="RGD86333.1"/>
    <property type="molecule type" value="Genomic_DNA"/>
</dbReference>
<dbReference type="RefSeq" id="WP_117580932.1">
    <property type="nucleotide sequence ID" value="NZ_QUSL01000006.1"/>
</dbReference>
<feature type="signal peptide" evidence="1">
    <location>
        <begin position="1"/>
        <end position="24"/>
    </location>
</feature>
<dbReference type="InterPro" id="IPR010281">
    <property type="entry name" value="DUF885"/>
</dbReference>
<dbReference type="PANTHER" id="PTHR33361">
    <property type="entry name" value="GLR0591 PROTEIN"/>
    <property type="match status" value="1"/>
</dbReference>
<sequence length="593" mass="67810">MRILKRISLLLLSLVMIISLSGCTADTNNKDERASFDRFIERQFIETMESDYTTAHVFLEHPENFDVDISKLTVNLGVRLDEESMRNQEKKDADSWAEFKKFERSKLTKEQQDTYDIYEFQNNLAREMSDNKFDYYQQLFESISGIHYQIPTMLADWSLRNEQDVKDIISLVNDVLPYLQGAIDYTKEQAKRDLLMIDVDAVREYCDNVIKSGENSLILSDINKNIDTLNLEKSVGNAYKEQLKTAFNSSFIPAYQAVKDLMDEVSLTGNNEEGLVKFKNGKEYYELLLQNAVGSDKSVMEIKELMEDSLDKHISKLQENVIKNASVREFLTSGGEIPTTKYTSYDEILDDISAQLFEDFPNVSSLSYNIRDINEEIASSSGVAAYFNIPPLDGNGIKQLRVNPSTGEVSDLDTFSTVAHEGYPGHMYQYAYMYENIQSPYQKALANSSAYTEGYAVYAQFYAYKYLTGIDKNVLEALKENELASYDIMILCDIGIHYEGWSLDDFSDFISEKGINLEEDSLKTQYKQLQANPAAFEPYYVGYEEFMLLKETAQNKLGDKFNDKKFHEAILKSGNAPFTVVERNVAAYIKSAK</sequence>
<keyword evidence="1" id="KW-0732">Signal</keyword>
<feature type="chain" id="PRO_5039061539" evidence="1">
    <location>
        <begin position="25"/>
        <end position="593"/>
    </location>
</feature>
<dbReference type="Proteomes" id="UP000261032">
    <property type="component" value="Unassembled WGS sequence"/>
</dbReference>
<evidence type="ECO:0000313" key="2">
    <source>
        <dbReference type="EMBL" id="RGD86333.1"/>
    </source>
</evidence>
<comment type="caution">
    <text evidence="2">The sequence shown here is derived from an EMBL/GenBank/DDBJ whole genome shotgun (WGS) entry which is preliminary data.</text>
</comment>